<evidence type="ECO:0000256" key="1">
    <source>
        <dbReference type="ARBA" id="ARBA00000799"/>
    </source>
</evidence>
<dbReference type="InterPro" id="IPR004561">
    <property type="entry name" value="IsoChor_synthase"/>
</dbReference>
<sequence length="395" mass="43618">MDILASSSHLDLAEILANDPTTFLFMSEHRKVRTSGAIAHITARAEGGVDKDSPLQMAVAEAFQRARELGQKNPIVIGAIPFDVSQPSALTVPEWYEFMPHMAVNTNQSVKLEPLTVSEYRYQPNHSDFKNMISEAVQRLKQGQLEKVVLSRILELDLSQAVDCNAILQNLIVQNPAVYQFRIPLGNNNTLIGASPELLVRKQKNSITTNPLAGTCKRMADPQQDHLNAQRLWQSTKDQHEHRLVIDTLRTQLSPLCDQLDIPAQPELIQTSNLWHLSTRIQATLKEPATNALQIACLLHPTPALCGSPAVTAKQLIDELEPHDRGLFSGIVGWCDSEGNGEWAVTIRCGLVQAKRIRLFAGAGIVADSDPESEWQETGAKLGTMLNAFNIHNGE</sequence>
<dbReference type="Proteomes" id="UP000032266">
    <property type="component" value="Chromosome"/>
</dbReference>
<dbReference type="KEGG" id="gsn:YC6258_02769"/>
<dbReference type="RefSeq" id="WP_082070684.1">
    <property type="nucleotide sequence ID" value="NZ_CP007142.1"/>
</dbReference>
<gene>
    <name evidence="7" type="ORF">YC6258_02769</name>
</gene>
<evidence type="ECO:0000259" key="6">
    <source>
        <dbReference type="Pfam" id="PF00425"/>
    </source>
</evidence>
<dbReference type="PATRIC" id="fig|1445510.3.peg.2726"/>
<dbReference type="SUPFAM" id="SSF56322">
    <property type="entry name" value="ADC synthase"/>
    <property type="match status" value="1"/>
</dbReference>
<dbReference type="STRING" id="1445510.YC6258_02769"/>
<dbReference type="PANTHER" id="PTHR42839:SF2">
    <property type="entry name" value="ISOCHORISMATE SYNTHASE ENTC"/>
    <property type="match status" value="1"/>
</dbReference>
<dbReference type="EMBL" id="CP007142">
    <property type="protein sequence ID" value="AJQ94807.1"/>
    <property type="molecule type" value="Genomic_DNA"/>
</dbReference>
<dbReference type="InterPro" id="IPR015890">
    <property type="entry name" value="Chorismate_C"/>
</dbReference>
<proteinExistence type="inferred from homology"/>
<comment type="similarity">
    <text evidence="2">Belongs to the isochorismate synthase family.</text>
</comment>
<dbReference type="PANTHER" id="PTHR42839">
    <property type="entry name" value="ISOCHORISMATE SYNTHASE ENTC"/>
    <property type="match status" value="1"/>
</dbReference>
<dbReference type="InterPro" id="IPR005801">
    <property type="entry name" value="ADC_synthase"/>
</dbReference>
<evidence type="ECO:0000256" key="2">
    <source>
        <dbReference type="ARBA" id="ARBA00005297"/>
    </source>
</evidence>
<comment type="catalytic activity">
    <reaction evidence="1">
        <text>chorismate = isochorismate</text>
        <dbReference type="Rhea" id="RHEA:18985"/>
        <dbReference type="ChEBI" id="CHEBI:29748"/>
        <dbReference type="ChEBI" id="CHEBI:29780"/>
        <dbReference type="EC" id="5.4.4.2"/>
    </reaction>
</comment>
<evidence type="ECO:0000256" key="4">
    <source>
        <dbReference type="ARBA" id="ARBA00023235"/>
    </source>
</evidence>
<dbReference type="HOGENOM" id="CLU_006493_8_6_6"/>
<dbReference type="NCBIfam" id="TIGR00543">
    <property type="entry name" value="isochor_syn"/>
    <property type="match status" value="1"/>
</dbReference>
<keyword evidence="4 7" id="KW-0413">Isomerase</keyword>
<dbReference type="GO" id="GO:0008909">
    <property type="term" value="F:isochorismate synthase activity"/>
    <property type="evidence" value="ECO:0007669"/>
    <property type="project" value="UniProtKB-EC"/>
</dbReference>
<dbReference type="EC" id="5.4.4.2" evidence="3"/>
<name>A0A0C5VJJ3_9GAMM</name>
<dbReference type="AlphaFoldDB" id="A0A0C5VJJ3"/>
<reference evidence="7 8" key="1">
    <citation type="submission" date="2014-01" db="EMBL/GenBank/DDBJ databases">
        <title>Full genme sequencing of cellulolytic bacterium Gynuella sunshinyii YC6258T gen. nov., sp. nov.</title>
        <authorList>
            <person name="Khan H."/>
            <person name="Chung E.J."/>
            <person name="Chung Y.R."/>
        </authorList>
    </citation>
    <scope>NUCLEOTIDE SEQUENCE [LARGE SCALE GENOMIC DNA]</scope>
    <source>
        <strain evidence="7 8">YC6258</strain>
    </source>
</reference>
<evidence type="ECO:0000256" key="3">
    <source>
        <dbReference type="ARBA" id="ARBA00012824"/>
    </source>
</evidence>
<evidence type="ECO:0000313" key="8">
    <source>
        <dbReference type="Proteomes" id="UP000032266"/>
    </source>
</evidence>
<keyword evidence="8" id="KW-1185">Reference proteome</keyword>
<dbReference type="Gene3D" id="3.60.120.10">
    <property type="entry name" value="Anthranilate synthase"/>
    <property type="match status" value="1"/>
</dbReference>
<feature type="domain" description="Chorismate-utilising enzyme C-terminal" evidence="6">
    <location>
        <begin position="126"/>
        <end position="381"/>
    </location>
</feature>
<protein>
    <recommendedName>
        <fullName evidence="3">isochorismate synthase</fullName>
        <ecNumber evidence="3">5.4.4.2</ecNumber>
    </recommendedName>
    <alternativeName>
        <fullName evidence="5">Isochorismate mutase</fullName>
    </alternativeName>
</protein>
<accession>A0A0C5VJJ3</accession>
<organism evidence="7 8">
    <name type="scientific">Gynuella sunshinyii YC6258</name>
    <dbReference type="NCBI Taxonomy" id="1445510"/>
    <lineage>
        <taxon>Bacteria</taxon>
        <taxon>Pseudomonadati</taxon>
        <taxon>Pseudomonadota</taxon>
        <taxon>Gammaproteobacteria</taxon>
        <taxon>Oceanospirillales</taxon>
        <taxon>Saccharospirillaceae</taxon>
        <taxon>Gynuella</taxon>
    </lineage>
</organism>
<dbReference type="Pfam" id="PF00425">
    <property type="entry name" value="Chorismate_bind"/>
    <property type="match status" value="1"/>
</dbReference>
<evidence type="ECO:0000256" key="5">
    <source>
        <dbReference type="ARBA" id="ARBA00041564"/>
    </source>
</evidence>
<evidence type="ECO:0000313" key="7">
    <source>
        <dbReference type="EMBL" id="AJQ94807.1"/>
    </source>
</evidence>